<feature type="non-terminal residue" evidence="1">
    <location>
        <position position="1"/>
    </location>
</feature>
<organism evidence="1 2">
    <name type="scientific">Scutellospora calospora</name>
    <dbReference type="NCBI Taxonomy" id="85575"/>
    <lineage>
        <taxon>Eukaryota</taxon>
        <taxon>Fungi</taxon>
        <taxon>Fungi incertae sedis</taxon>
        <taxon>Mucoromycota</taxon>
        <taxon>Glomeromycotina</taxon>
        <taxon>Glomeromycetes</taxon>
        <taxon>Diversisporales</taxon>
        <taxon>Gigasporaceae</taxon>
        <taxon>Scutellospora</taxon>
    </lineage>
</organism>
<protein>
    <submittedName>
        <fullName evidence="1">1541_t:CDS:1</fullName>
    </submittedName>
</protein>
<keyword evidence="2" id="KW-1185">Reference proteome</keyword>
<dbReference type="Proteomes" id="UP000789860">
    <property type="component" value="Unassembled WGS sequence"/>
</dbReference>
<name>A0ACA9P4Z9_9GLOM</name>
<dbReference type="EMBL" id="CAJVPM010035094">
    <property type="protein sequence ID" value="CAG8689168.1"/>
    <property type="molecule type" value="Genomic_DNA"/>
</dbReference>
<sequence>VAREYKLRNLIDLMKESLVHLIVEGIKRVVALRKAEAKWPRDFLPVRVIRQYMECPSLEVYMEIWARDLALKSIDQDFEVQDRSTGERQVSSDRKNSAIVALKGRITIEQIQSIGGWMSGAVQLYTRAISTAEMGASRLIGFN</sequence>
<evidence type="ECO:0000313" key="2">
    <source>
        <dbReference type="Proteomes" id="UP000789860"/>
    </source>
</evidence>
<reference evidence="1" key="1">
    <citation type="submission" date="2021-06" db="EMBL/GenBank/DDBJ databases">
        <authorList>
            <person name="Kallberg Y."/>
            <person name="Tangrot J."/>
            <person name="Rosling A."/>
        </authorList>
    </citation>
    <scope>NUCLEOTIDE SEQUENCE</scope>
    <source>
        <strain evidence="1">AU212A</strain>
    </source>
</reference>
<proteinExistence type="predicted"/>
<gene>
    <name evidence="1" type="ORF">SCALOS_LOCUS10062</name>
</gene>
<accession>A0ACA9P4Z9</accession>
<evidence type="ECO:0000313" key="1">
    <source>
        <dbReference type="EMBL" id="CAG8689168.1"/>
    </source>
</evidence>
<comment type="caution">
    <text evidence="1">The sequence shown here is derived from an EMBL/GenBank/DDBJ whole genome shotgun (WGS) entry which is preliminary data.</text>
</comment>